<feature type="domain" description="CSC1/OSCA1-like N-terminal transmembrane" evidence="10">
    <location>
        <begin position="26"/>
        <end position="173"/>
    </location>
</feature>
<evidence type="ECO:0000256" key="2">
    <source>
        <dbReference type="ARBA" id="ARBA00007779"/>
    </source>
</evidence>
<evidence type="ECO:0000313" key="12">
    <source>
        <dbReference type="EMBL" id="KAK7254938.1"/>
    </source>
</evidence>
<dbReference type="EMBL" id="JBBJCI010000011">
    <property type="protein sequence ID" value="KAK7254938.1"/>
    <property type="molecule type" value="Genomic_DNA"/>
</dbReference>
<evidence type="ECO:0000256" key="4">
    <source>
        <dbReference type="ARBA" id="ARBA00022692"/>
    </source>
</evidence>
<evidence type="ECO:0000256" key="3">
    <source>
        <dbReference type="ARBA" id="ARBA00022448"/>
    </source>
</evidence>
<feature type="region of interest" description="Disordered" evidence="7">
    <location>
        <begin position="929"/>
        <end position="963"/>
    </location>
</feature>
<dbReference type="InterPro" id="IPR045122">
    <property type="entry name" value="Csc1-like"/>
</dbReference>
<evidence type="ECO:0000256" key="7">
    <source>
        <dbReference type="SAM" id="MobiDB-lite"/>
    </source>
</evidence>
<feature type="domain" description="CSC1/OSCA1-like cytosolic" evidence="11">
    <location>
        <begin position="208"/>
        <end position="326"/>
    </location>
</feature>
<feature type="transmembrane region" description="Helical" evidence="8">
    <location>
        <begin position="630"/>
        <end position="651"/>
    </location>
</feature>
<evidence type="ECO:0000259" key="9">
    <source>
        <dbReference type="Pfam" id="PF02714"/>
    </source>
</evidence>
<proteinExistence type="inferred from homology"/>
<dbReference type="InterPro" id="IPR032880">
    <property type="entry name" value="CSC1/OSCA1-like_N"/>
</dbReference>
<sequence>MVGYKSMESSDLSARSWVSTLGWYEVWVVAACSAVPCVFMLAVFELQRHRRTSFWPRARYCPGKVLDSQYPGFGAWLAPLKAIPDDEMVELVGLEAFVFIRFMRMGIRMTAFGSCIGVVLLVVFATTPHEGGALSDTFYSWTIGNVVHRSGRLWAPVVGVYLIVAHALYELFAECKAFVRLRQAFMTTAEKAAEGANIGEHGQLQSTFSVMIERIPSECRADVALKAYFDHLFPGEVASAVVSLVDLDDLEALLGAQETVVSQLEHLLLERETTGDEPTEWHVDENCAAAARGAGARVEAIPFYTAVLSQLNAKRTELLKRLYLAEQKIEDEAALVVTTDREALLANDDRLDAYGEEAGNAQIVAAAVGADVIYEVTVAAGDAAAAAAEPAAAGREGESLLGAGATHSSSNTLRSDDDHLELDGVDHGAASASFVSSRGVLGGDLGGVRVGAGGKVQGLGRLGRARRRVFSLRSEKPRLGTKGGTGFVTFRSLRSAAIARQAQLSPRPFCMEAADHRPEPRNVIWANVTSSKTERLVRHNIMSLALACAALNWSMVMELCEKVSNVCIFWDNNTTNYWLSYCYELMQAYAPILLVNLILCILPFILMFIGKYYERFKFTSEVQQTVFRRYLMFELANIWLALVSGTIWTLLELLAEEPVTVLEYIALIMPQAAVYFVEMIIMKLMLVLPFEISRLWPWFRIEFVRRSFKDRLTDRDLTKGAFEPPEFRYGFQYPSKLMVLTYAFVFAGIAPIVYPFALVFFYCAYFVYTRQFLYVYVPYYEAGGAFFEIIIYSLIGSLFSGCLTFTFYLLVSKAYYHALASTGPLLATLIAWIFFQVGFGHMNQNLALESAIAADEAYDAASGDEPTCDAFTTEYFRQPALLQGTLEPVLPWHDKDEDKTVASPYVGKQATALSRARSSILFRRAANNDPTLTVATTTEDRKEPPPDAEHDEDLGDNYRGPAV</sequence>
<dbReference type="Pfam" id="PF02714">
    <property type="entry name" value="RSN1_7TM"/>
    <property type="match status" value="1"/>
</dbReference>
<keyword evidence="3" id="KW-0813">Transport</keyword>
<evidence type="ECO:0000256" key="8">
    <source>
        <dbReference type="SAM" id="Phobius"/>
    </source>
</evidence>
<keyword evidence="5 8" id="KW-1133">Transmembrane helix</keyword>
<dbReference type="PANTHER" id="PTHR13018:SF5">
    <property type="entry name" value="RE44586P"/>
    <property type="match status" value="1"/>
</dbReference>
<dbReference type="Pfam" id="PF13967">
    <property type="entry name" value="RSN1_TM"/>
    <property type="match status" value="1"/>
</dbReference>
<feature type="transmembrane region" description="Helical" evidence="8">
    <location>
        <begin position="789"/>
        <end position="811"/>
    </location>
</feature>
<evidence type="ECO:0000259" key="11">
    <source>
        <dbReference type="Pfam" id="PF14703"/>
    </source>
</evidence>
<feature type="transmembrane region" description="Helical" evidence="8">
    <location>
        <begin position="153"/>
        <end position="172"/>
    </location>
</feature>
<keyword evidence="13" id="KW-1185">Reference proteome</keyword>
<dbReference type="InterPro" id="IPR003864">
    <property type="entry name" value="CSC1/OSCA1-like_7TM"/>
</dbReference>
<accession>A0ABR1GG95</accession>
<dbReference type="PANTHER" id="PTHR13018">
    <property type="entry name" value="PROBABLE MEMBRANE PROTEIN DUF221-RELATED"/>
    <property type="match status" value="1"/>
</dbReference>
<comment type="caution">
    <text evidence="12">The sequence shown here is derived from an EMBL/GenBank/DDBJ whole genome shotgun (WGS) entry which is preliminary data.</text>
</comment>
<protein>
    <submittedName>
        <fullName evidence="12">Phosphate transporter</fullName>
    </submittedName>
</protein>
<feature type="compositionally biased region" description="Basic and acidic residues" evidence="7">
    <location>
        <begin position="938"/>
        <end position="948"/>
    </location>
</feature>
<name>A0ABR1GG95_AURAN</name>
<feature type="transmembrane region" description="Helical" evidence="8">
    <location>
        <begin position="588"/>
        <end position="609"/>
    </location>
</feature>
<feature type="transmembrane region" description="Helical" evidence="8">
    <location>
        <begin position="536"/>
        <end position="556"/>
    </location>
</feature>
<keyword evidence="4 8" id="KW-0812">Transmembrane</keyword>
<feature type="region of interest" description="Disordered" evidence="7">
    <location>
        <begin position="401"/>
        <end position="420"/>
    </location>
</feature>
<feature type="transmembrane region" description="Helical" evidence="8">
    <location>
        <begin position="671"/>
        <end position="690"/>
    </location>
</feature>
<evidence type="ECO:0000256" key="1">
    <source>
        <dbReference type="ARBA" id="ARBA00004141"/>
    </source>
</evidence>
<organism evidence="12 13">
    <name type="scientific">Aureococcus anophagefferens</name>
    <name type="common">Harmful bloom alga</name>
    <dbReference type="NCBI Taxonomy" id="44056"/>
    <lineage>
        <taxon>Eukaryota</taxon>
        <taxon>Sar</taxon>
        <taxon>Stramenopiles</taxon>
        <taxon>Ochrophyta</taxon>
        <taxon>Pelagophyceae</taxon>
        <taxon>Pelagomonadales</taxon>
        <taxon>Pelagomonadaceae</taxon>
        <taxon>Aureococcus</taxon>
    </lineage>
</organism>
<gene>
    <name evidence="12" type="ORF">SO694_00138012</name>
</gene>
<keyword evidence="6 8" id="KW-0472">Membrane</keyword>
<comment type="similarity">
    <text evidence="2">Belongs to the CSC1 (TC 1.A.17) family.</text>
</comment>
<reference evidence="12 13" key="1">
    <citation type="submission" date="2024-03" db="EMBL/GenBank/DDBJ databases">
        <title>Aureococcus anophagefferens CCMP1851 and Kratosvirus quantuckense: Draft genome of a second virus-susceptible host strain in the model system.</title>
        <authorList>
            <person name="Chase E."/>
            <person name="Truchon A.R."/>
            <person name="Schepens W."/>
            <person name="Wilhelm S.W."/>
        </authorList>
    </citation>
    <scope>NUCLEOTIDE SEQUENCE [LARGE SCALE GENOMIC DNA]</scope>
    <source>
        <strain evidence="12 13">CCMP1851</strain>
    </source>
</reference>
<evidence type="ECO:0000256" key="6">
    <source>
        <dbReference type="ARBA" id="ARBA00023136"/>
    </source>
</evidence>
<dbReference type="Proteomes" id="UP001363151">
    <property type="component" value="Unassembled WGS sequence"/>
</dbReference>
<evidence type="ECO:0000256" key="5">
    <source>
        <dbReference type="ARBA" id="ARBA00022989"/>
    </source>
</evidence>
<feature type="transmembrane region" description="Helical" evidence="8">
    <location>
        <begin position="818"/>
        <end position="835"/>
    </location>
</feature>
<dbReference type="InterPro" id="IPR027815">
    <property type="entry name" value="CSC1/OSCA1-like_cyt"/>
</dbReference>
<evidence type="ECO:0000313" key="13">
    <source>
        <dbReference type="Proteomes" id="UP001363151"/>
    </source>
</evidence>
<dbReference type="Pfam" id="PF14703">
    <property type="entry name" value="PHM7_cyt"/>
    <property type="match status" value="1"/>
</dbReference>
<feature type="transmembrane region" description="Helical" evidence="8">
    <location>
        <begin position="737"/>
        <end position="769"/>
    </location>
</feature>
<evidence type="ECO:0000259" key="10">
    <source>
        <dbReference type="Pfam" id="PF13967"/>
    </source>
</evidence>
<feature type="transmembrane region" description="Helical" evidence="8">
    <location>
        <begin position="26"/>
        <end position="44"/>
    </location>
</feature>
<feature type="transmembrane region" description="Helical" evidence="8">
    <location>
        <begin position="109"/>
        <end position="127"/>
    </location>
</feature>
<comment type="subcellular location">
    <subcellularLocation>
        <location evidence="1">Membrane</location>
        <topology evidence="1">Multi-pass membrane protein</topology>
    </subcellularLocation>
</comment>
<feature type="domain" description="CSC1/OSCA1-like 7TM region" evidence="9">
    <location>
        <begin position="580"/>
        <end position="798"/>
    </location>
</feature>